<dbReference type="PRINTS" id="PR01467">
    <property type="entry name" value="ARGREPRESSOR"/>
</dbReference>
<dbReference type="Pfam" id="PF01316">
    <property type="entry name" value="Arg_repressor"/>
    <property type="match status" value="1"/>
</dbReference>
<feature type="domain" description="Arginine repressor C-terminal" evidence="11">
    <location>
        <begin position="88"/>
        <end position="150"/>
    </location>
</feature>
<evidence type="ECO:0000313" key="13">
    <source>
        <dbReference type="Proteomes" id="UP000321612"/>
    </source>
</evidence>
<evidence type="ECO:0000256" key="4">
    <source>
        <dbReference type="ARBA" id="ARBA00021148"/>
    </source>
</evidence>
<comment type="caution">
    <text evidence="12">The sequence shown here is derived from an EMBL/GenBank/DDBJ whole genome shotgun (WGS) entry which is preliminary data.</text>
</comment>
<dbReference type="Proteomes" id="UP000321612">
    <property type="component" value="Unassembled WGS sequence"/>
</dbReference>
<keyword evidence="6 9" id="KW-0805">Transcription regulation</keyword>
<gene>
    <name evidence="9" type="primary">argR</name>
    <name evidence="12" type="ORF">ETF27_03040</name>
</gene>
<dbReference type="GO" id="GO:0034618">
    <property type="term" value="F:arginine binding"/>
    <property type="evidence" value="ECO:0007669"/>
    <property type="project" value="InterPro"/>
</dbReference>
<keyword evidence="7 9" id="KW-0238">DNA-binding</keyword>
<comment type="function">
    <text evidence="9">Regulates arginine biosynthesis genes.</text>
</comment>
<keyword evidence="8 9" id="KW-0804">Transcription</keyword>
<dbReference type="GO" id="GO:0003700">
    <property type="term" value="F:DNA-binding transcription factor activity"/>
    <property type="evidence" value="ECO:0007669"/>
    <property type="project" value="UniProtKB-UniRule"/>
</dbReference>
<dbReference type="InterPro" id="IPR001669">
    <property type="entry name" value="Arg_repress"/>
</dbReference>
<dbReference type="InterPro" id="IPR036251">
    <property type="entry name" value="Arg_repress_C_sf"/>
</dbReference>
<evidence type="ECO:0000256" key="2">
    <source>
        <dbReference type="ARBA" id="ARBA00005040"/>
    </source>
</evidence>
<evidence type="ECO:0000256" key="7">
    <source>
        <dbReference type="ARBA" id="ARBA00023125"/>
    </source>
</evidence>
<name>A0A5C8GL75_9BACT</name>
<keyword evidence="9" id="KW-0028">Amino-acid biosynthesis</keyword>
<dbReference type="PANTHER" id="PTHR34471">
    <property type="entry name" value="ARGININE REPRESSOR"/>
    <property type="match status" value="1"/>
</dbReference>
<evidence type="ECO:0000256" key="9">
    <source>
        <dbReference type="HAMAP-Rule" id="MF_00173"/>
    </source>
</evidence>
<comment type="pathway">
    <text evidence="2 9">Amino-acid biosynthesis; L-arginine biosynthesis [regulation].</text>
</comment>
<dbReference type="OrthoDB" id="9807089at2"/>
<dbReference type="SUPFAM" id="SSF55252">
    <property type="entry name" value="C-terminal domain of arginine repressor"/>
    <property type="match status" value="1"/>
</dbReference>
<dbReference type="InterPro" id="IPR036390">
    <property type="entry name" value="WH_DNA-bd_sf"/>
</dbReference>
<evidence type="ECO:0000256" key="3">
    <source>
        <dbReference type="ARBA" id="ARBA00008316"/>
    </source>
</evidence>
<dbReference type="HAMAP" id="MF_00173">
    <property type="entry name" value="Arg_repressor"/>
    <property type="match status" value="1"/>
</dbReference>
<evidence type="ECO:0000313" key="12">
    <source>
        <dbReference type="EMBL" id="TXJ62847.1"/>
    </source>
</evidence>
<protein>
    <recommendedName>
        <fullName evidence="4 9">Arginine repressor</fullName>
    </recommendedName>
</protein>
<evidence type="ECO:0000256" key="8">
    <source>
        <dbReference type="ARBA" id="ARBA00023163"/>
    </source>
</evidence>
<dbReference type="GO" id="GO:0006526">
    <property type="term" value="P:L-arginine biosynthetic process"/>
    <property type="evidence" value="ECO:0007669"/>
    <property type="project" value="UniProtKB-UniPathway"/>
</dbReference>
<dbReference type="SUPFAM" id="SSF46785">
    <property type="entry name" value="Winged helix' DNA-binding domain"/>
    <property type="match status" value="1"/>
</dbReference>
<accession>A0A5C8GL75</accession>
<feature type="domain" description="Arginine repressor DNA-binding" evidence="10">
    <location>
        <begin position="4"/>
        <end position="69"/>
    </location>
</feature>
<evidence type="ECO:0000256" key="1">
    <source>
        <dbReference type="ARBA" id="ARBA00004496"/>
    </source>
</evidence>
<dbReference type="GO" id="GO:0005737">
    <property type="term" value="C:cytoplasm"/>
    <property type="evidence" value="ECO:0007669"/>
    <property type="project" value="UniProtKB-SubCell"/>
</dbReference>
<reference evidence="13" key="1">
    <citation type="submission" date="2019-05" db="EMBL/GenBank/DDBJ databases">
        <title>Prevotella brunnea sp. nov., isolated from a wound of a patient.</title>
        <authorList>
            <person name="Buhl M."/>
        </authorList>
    </citation>
    <scope>NUCLEOTIDE SEQUENCE [LARGE SCALE GENOMIC DNA]</scope>
    <source>
        <strain evidence="13">A2672</strain>
    </source>
</reference>
<dbReference type="InterPro" id="IPR036388">
    <property type="entry name" value="WH-like_DNA-bd_sf"/>
</dbReference>
<proteinExistence type="inferred from homology"/>
<sequence>MKVKTSRLETLKMLISSMELSSQEEVLKELEKEGYKLTQATLSRDLKQLKVAKAASMNGKYVYVLPNETMYKRVTMPRKATDMLRSSGFVSINFSGQLAVMKTRPGYASAIAYNLDNSDLPEVLGTIAGDDTIFIATKEGCSRQDVIDSLSYIIPEIVES</sequence>
<dbReference type="Pfam" id="PF02863">
    <property type="entry name" value="Arg_repressor_C"/>
    <property type="match status" value="1"/>
</dbReference>
<organism evidence="12 13">
    <name type="scientific">Prevotella brunnea</name>
    <dbReference type="NCBI Taxonomy" id="2508867"/>
    <lineage>
        <taxon>Bacteria</taxon>
        <taxon>Pseudomonadati</taxon>
        <taxon>Bacteroidota</taxon>
        <taxon>Bacteroidia</taxon>
        <taxon>Bacteroidales</taxon>
        <taxon>Prevotellaceae</taxon>
        <taxon>Prevotella</taxon>
    </lineage>
</organism>
<comment type="similarity">
    <text evidence="3 9">Belongs to the ArgR family.</text>
</comment>
<dbReference type="GO" id="GO:1900079">
    <property type="term" value="P:regulation of arginine biosynthetic process"/>
    <property type="evidence" value="ECO:0007669"/>
    <property type="project" value="UniProtKB-UniRule"/>
</dbReference>
<dbReference type="Gene3D" id="1.10.10.10">
    <property type="entry name" value="Winged helix-like DNA-binding domain superfamily/Winged helix DNA-binding domain"/>
    <property type="match status" value="1"/>
</dbReference>
<dbReference type="Gene3D" id="3.30.1360.40">
    <property type="match status" value="1"/>
</dbReference>
<evidence type="ECO:0000256" key="6">
    <source>
        <dbReference type="ARBA" id="ARBA00023015"/>
    </source>
</evidence>
<dbReference type="UniPathway" id="UPA00068"/>
<evidence type="ECO:0000259" key="10">
    <source>
        <dbReference type="Pfam" id="PF01316"/>
    </source>
</evidence>
<dbReference type="GO" id="GO:0003677">
    <property type="term" value="F:DNA binding"/>
    <property type="evidence" value="ECO:0007669"/>
    <property type="project" value="UniProtKB-KW"/>
</dbReference>
<dbReference type="PANTHER" id="PTHR34471:SF1">
    <property type="entry name" value="ARGININE REPRESSOR"/>
    <property type="match status" value="1"/>
</dbReference>
<keyword evidence="9" id="KW-0055">Arginine biosynthesis</keyword>
<dbReference type="AlphaFoldDB" id="A0A5C8GL75"/>
<keyword evidence="9" id="KW-0678">Repressor</keyword>
<dbReference type="InterPro" id="IPR020900">
    <property type="entry name" value="Arg_repress_DNA-bd"/>
</dbReference>
<keyword evidence="13" id="KW-1185">Reference proteome</keyword>
<comment type="subcellular location">
    <subcellularLocation>
        <location evidence="1 9">Cytoplasm</location>
    </subcellularLocation>
</comment>
<keyword evidence="5 9" id="KW-0963">Cytoplasm</keyword>
<dbReference type="GO" id="GO:0051259">
    <property type="term" value="P:protein complex oligomerization"/>
    <property type="evidence" value="ECO:0007669"/>
    <property type="project" value="InterPro"/>
</dbReference>
<evidence type="ECO:0000256" key="5">
    <source>
        <dbReference type="ARBA" id="ARBA00022490"/>
    </source>
</evidence>
<evidence type="ECO:0000259" key="11">
    <source>
        <dbReference type="Pfam" id="PF02863"/>
    </source>
</evidence>
<dbReference type="RefSeq" id="WP_130830130.1">
    <property type="nucleotide sequence ID" value="NZ_SDIK01000018.1"/>
</dbReference>
<dbReference type="InterPro" id="IPR020899">
    <property type="entry name" value="Arg_repress_C"/>
</dbReference>
<dbReference type="EMBL" id="SDIK01000018">
    <property type="protein sequence ID" value="TXJ62847.1"/>
    <property type="molecule type" value="Genomic_DNA"/>
</dbReference>